<comment type="similarity">
    <text evidence="2 9">Belongs to the peptidase M3 family.</text>
</comment>
<dbReference type="InterPro" id="IPR024079">
    <property type="entry name" value="MetalloPept_cat_dom_sf"/>
</dbReference>
<accession>A0A0H5R7Y9</accession>
<organism evidence="11">
    <name type="scientific">Spongospora subterranea</name>
    <dbReference type="NCBI Taxonomy" id="70186"/>
    <lineage>
        <taxon>Eukaryota</taxon>
        <taxon>Sar</taxon>
        <taxon>Rhizaria</taxon>
        <taxon>Endomyxa</taxon>
        <taxon>Phytomyxea</taxon>
        <taxon>Plasmodiophorida</taxon>
        <taxon>Plasmodiophoridae</taxon>
        <taxon>Spongospora</taxon>
    </lineage>
</organism>
<dbReference type="FunFam" id="3.40.390.10:FF:000006">
    <property type="entry name" value="Thimet oligopeptidase 1"/>
    <property type="match status" value="1"/>
</dbReference>
<evidence type="ECO:0000256" key="7">
    <source>
        <dbReference type="ARBA" id="ARBA00022833"/>
    </source>
</evidence>
<evidence type="ECO:0000256" key="3">
    <source>
        <dbReference type="ARBA" id="ARBA00022490"/>
    </source>
</evidence>
<dbReference type="PANTHER" id="PTHR11804">
    <property type="entry name" value="PROTEASE M3 THIMET OLIGOPEPTIDASE-RELATED"/>
    <property type="match status" value="1"/>
</dbReference>
<keyword evidence="8 9" id="KW-0482">Metalloprotease</keyword>
<keyword evidence="7 9" id="KW-0862">Zinc</keyword>
<evidence type="ECO:0000256" key="1">
    <source>
        <dbReference type="ARBA" id="ARBA00004496"/>
    </source>
</evidence>
<dbReference type="Gene3D" id="3.40.390.10">
    <property type="entry name" value="Collagenase (Catalytic Domain)"/>
    <property type="match status" value="1"/>
</dbReference>
<keyword evidence="4 9" id="KW-0645">Protease</keyword>
<keyword evidence="6 9" id="KW-0378">Hydrolase</keyword>
<reference evidence="11" key="1">
    <citation type="submission" date="2015-04" db="EMBL/GenBank/DDBJ databases">
        <title>The genome sequence of the plant pathogenic Rhizarian Plasmodiophora brassicae reveals insights in its biotrophic life cycle and the origin of chitin synthesis.</title>
        <authorList>
            <person name="Schwelm A."/>
            <person name="Fogelqvist J."/>
            <person name="Knaust A."/>
            <person name="Julke S."/>
            <person name="Lilja T."/>
            <person name="Dhandapani V."/>
            <person name="Bonilla-Rosso G."/>
            <person name="Karlsson M."/>
            <person name="Shevchenko A."/>
            <person name="Choi S.R."/>
            <person name="Kim H.G."/>
            <person name="Park J.Y."/>
            <person name="Lim Y.P."/>
            <person name="Ludwig-Muller J."/>
            <person name="Dixelius C."/>
        </authorList>
    </citation>
    <scope>NUCLEOTIDE SEQUENCE</scope>
    <source>
        <tissue evidence="11">Potato root galls</tissue>
    </source>
</reference>
<evidence type="ECO:0000256" key="4">
    <source>
        <dbReference type="ARBA" id="ARBA00022670"/>
    </source>
</evidence>
<dbReference type="Gene3D" id="1.20.1050.40">
    <property type="entry name" value="Endopeptidase. Chain P, domain 1"/>
    <property type="match status" value="1"/>
</dbReference>
<dbReference type="InterPro" id="IPR045090">
    <property type="entry name" value="Pept_M3A_M3B"/>
</dbReference>
<dbReference type="SUPFAM" id="SSF55486">
    <property type="entry name" value="Metalloproteases ('zincins'), catalytic domain"/>
    <property type="match status" value="1"/>
</dbReference>
<feature type="non-terminal residue" evidence="11">
    <location>
        <position position="1"/>
    </location>
</feature>
<dbReference type="GO" id="GO:0004222">
    <property type="term" value="F:metalloendopeptidase activity"/>
    <property type="evidence" value="ECO:0007669"/>
    <property type="project" value="InterPro"/>
</dbReference>
<dbReference type="GO" id="GO:0046872">
    <property type="term" value="F:metal ion binding"/>
    <property type="evidence" value="ECO:0007669"/>
    <property type="project" value="UniProtKB-UniRule"/>
</dbReference>
<evidence type="ECO:0000256" key="2">
    <source>
        <dbReference type="ARBA" id="ARBA00006040"/>
    </source>
</evidence>
<comment type="cofactor">
    <cofactor evidence="9">
        <name>Zn(2+)</name>
        <dbReference type="ChEBI" id="CHEBI:29105"/>
    </cofactor>
    <text evidence="9">Binds 1 zinc ion.</text>
</comment>
<keyword evidence="5 9" id="KW-0479">Metal-binding</keyword>
<dbReference type="GO" id="GO:0005737">
    <property type="term" value="C:cytoplasm"/>
    <property type="evidence" value="ECO:0007669"/>
    <property type="project" value="UniProtKB-SubCell"/>
</dbReference>
<dbReference type="InterPro" id="IPR024080">
    <property type="entry name" value="Neurolysin/TOP_N"/>
</dbReference>
<dbReference type="AlphaFoldDB" id="A0A0H5R7Y9"/>
<sequence length="755" mass="85016">HLKFLHLFKEFARLMASGVNAFRQQCLKSLGGTVTAAAALCKRLGIRDDIAQKLQTVSIDEYIQTLGPAINDVPVEVFDDAVRQTVGPSQTRLRFDLSAPAIEALSAEIISRSKAIEDAVANVQPGFHTFENTVLALAKQEKMLSPLITSIDFMQHVHTDKEIREASTAADKIVTSYFVESGMRKDVYQSLLSFKSSLENSGSSLDPESTRLMERYLRDFRRNGLECDEDVQSRVQAIQKEIAQLQIQFQSNLGEEDTKLIFKKSELDGLSEDFISKLTPVPDQPSTFYVSLKYPEVLPVMKLCKVELTRKQLEAAFNSRCIDTNTVILERLLVLRHEKAKLLGYTDHASYVLEVRMAKDPAIVKEFLESLNKKLDPLAAVEMKELLELKKSEKQAKNEPFDGRINMWDFSYYLNLREKQKYDIDHEQLKSYFPLQVVLDGLFTIYQKMLSLNFTKVPNASVWHEDVSLYTATNTKDDALVGYFYLDLHPRPGKYGHAAVFGLQPQCNKNGIDGDAPQIPVAAMVANFSKPSPTSPSLLRHQEVVTLFHEFGHVMHQLCSNVEYAKFSGTRVERDFVECPSQMLENWCWEAVPLSIMSAHIDDGSKIPDGIITKLIASKTANAGLTEKRQILFGLFDQLIHSRAESNTQVVLSQLQQQILGVPVTPNTNFAASFGHLAGGYDSQYYGYMWSSVYSCDMFASRFKEGKLLDPIVGGEYREMILARGGSRDAMDSLKQFLSREPNEVAFLKAKGLQK</sequence>
<dbReference type="InterPro" id="IPR024077">
    <property type="entry name" value="Neurolysin/TOP_dom2"/>
</dbReference>
<evidence type="ECO:0000256" key="8">
    <source>
        <dbReference type="ARBA" id="ARBA00023049"/>
    </source>
</evidence>
<dbReference type="Pfam" id="PF01432">
    <property type="entry name" value="Peptidase_M3"/>
    <property type="match status" value="1"/>
</dbReference>
<keyword evidence="3" id="KW-0963">Cytoplasm</keyword>
<dbReference type="FunFam" id="1.20.1050.40:FF:000001">
    <property type="entry name" value="Thimet oligopeptidase 1"/>
    <property type="match status" value="1"/>
</dbReference>
<dbReference type="InterPro" id="IPR001567">
    <property type="entry name" value="Pept_M3A_M3B_dom"/>
</dbReference>
<evidence type="ECO:0000256" key="5">
    <source>
        <dbReference type="ARBA" id="ARBA00022723"/>
    </source>
</evidence>
<evidence type="ECO:0000256" key="6">
    <source>
        <dbReference type="ARBA" id="ARBA00022801"/>
    </source>
</evidence>
<dbReference type="Gene3D" id="1.10.1370.10">
    <property type="entry name" value="Neurolysin, domain 3"/>
    <property type="match status" value="1"/>
</dbReference>
<evidence type="ECO:0000313" key="11">
    <source>
        <dbReference type="EMBL" id="CRZ09837.1"/>
    </source>
</evidence>
<proteinExistence type="inferred from homology"/>
<dbReference type="PANTHER" id="PTHR11804:SF84">
    <property type="entry name" value="SACCHAROLYSIN"/>
    <property type="match status" value="1"/>
</dbReference>
<comment type="subcellular location">
    <subcellularLocation>
        <location evidence="1">Cytoplasm</location>
    </subcellularLocation>
</comment>
<dbReference type="EMBL" id="HACM01009395">
    <property type="protein sequence ID" value="CRZ09837.1"/>
    <property type="molecule type" value="Transcribed_RNA"/>
</dbReference>
<evidence type="ECO:0000259" key="10">
    <source>
        <dbReference type="Pfam" id="PF01432"/>
    </source>
</evidence>
<name>A0A0H5R7Y9_9EUKA</name>
<dbReference type="GO" id="GO:0006518">
    <property type="term" value="P:peptide metabolic process"/>
    <property type="evidence" value="ECO:0007669"/>
    <property type="project" value="TreeGrafter"/>
</dbReference>
<protein>
    <recommendedName>
        <fullName evidence="10">Peptidase M3A/M3B catalytic domain-containing protein</fullName>
    </recommendedName>
</protein>
<evidence type="ECO:0000256" key="9">
    <source>
        <dbReference type="RuleBase" id="RU003435"/>
    </source>
</evidence>
<dbReference type="CDD" id="cd06455">
    <property type="entry name" value="M3A_TOP"/>
    <property type="match status" value="1"/>
</dbReference>
<feature type="domain" description="Peptidase M3A/M3B catalytic" evidence="10">
    <location>
        <begin position="300"/>
        <end position="752"/>
    </location>
</feature>
<dbReference type="GO" id="GO:0006508">
    <property type="term" value="P:proteolysis"/>
    <property type="evidence" value="ECO:0007669"/>
    <property type="project" value="UniProtKB-KW"/>
</dbReference>